<evidence type="ECO:0000313" key="3">
    <source>
        <dbReference type="Proteomes" id="UP001470230"/>
    </source>
</evidence>
<evidence type="ECO:0000313" key="2">
    <source>
        <dbReference type="EMBL" id="KAK8894262.1"/>
    </source>
</evidence>
<reference evidence="2 3" key="1">
    <citation type="submission" date="2024-04" db="EMBL/GenBank/DDBJ databases">
        <title>Tritrichomonas musculus Genome.</title>
        <authorList>
            <person name="Alves-Ferreira E."/>
            <person name="Grigg M."/>
            <person name="Lorenzi H."/>
            <person name="Galac M."/>
        </authorList>
    </citation>
    <scope>NUCLEOTIDE SEQUENCE [LARGE SCALE GENOMIC DNA]</scope>
    <source>
        <strain evidence="2 3">EAF2021</strain>
    </source>
</reference>
<sequence>MSSLGVLNPEDDFSDQYFDSGQYSESFQGFESFNDIYSEKDLIDFSFEDESNFTPTPIDSGQGNESPPGQYKSSLILKLRSDLSKFSTIVSQNLSNQPSPNKVWLVDFKDGSFTNHQSFGDPTRAPKRKVDLSRNELSFKDRFYAIFTTKKKFEKKLVKQIHNYIRKPFGFERMSREEFRRIDLYFQNYAKYSEQILRYLIHHQEEIFDKFLSKSLSNS</sequence>
<evidence type="ECO:0000256" key="1">
    <source>
        <dbReference type="SAM" id="MobiDB-lite"/>
    </source>
</evidence>
<dbReference type="EMBL" id="JAPFFF010000003">
    <property type="protein sequence ID" value="KAK8894262.1"/>
    <property type="molecule type" value="Genomic_DNA"/>
</dbReference>
<gene>
    <name evidence="2" type="ORF">M9Y10_022697</name>
</gene>
<proteinExistence type="predicted"/>
<organism evidence="2 3">
    <name type="scientific">Tritrichomonas musculus</name>
    <dbReference type="NCBI Taxonomy" id="1915356"/>
    <lineage>
        <taxon>Eukaryota</taxon>
        <taxon>Metamonada</taxon>
        <taxon>Parabasalia</taxon>
        <taxon>Tritrichomonadida</taxon>
        <taxon>Tritrichomonadidae</taxon>
        <taxon>Tritrichomonas</taxon>
    </lineage>
</organism>
<accession>A0ABR2KSZ9</accession>
<comment type="caution">
    <text evidence="2">The sequence shown here is derived from an EMBL/GenBank/DDBJ whole genome shotgun (WGS) entry which is preliminary data.</text>
</comment>
<feature type="compositionally biased region" description="Polar residues" evidence="1">
    <location>
        <begin position="52"/>
        <end position="70"/>
    </location>
</feature>
<feature type="region of interest" description="Disordered" evidence="1">
    <location>
        <begin position="49"/>
        <end position="70"/>
    </location>
</feature>
<keyword evidence="3" id="KW-1185">Reference proteome</keyword>
<name>A0ABR2KSZ9_9EUKA</name>
<protein>
    <submittedName>
        <fullName evidence="2">Uncharacterized protein</fullName>
    </submittedName>
</protein>
<dbReference type="Proteomes" id="UP001470230">
    <property type="component" value="Unassembled WGS sequence"/>
</dbReference>